<sequence length="331" mass="37477">MVTEDWLVERKIDFSRERQMLCEECEHRWMVDLDWIDRWNHGGETCPGCGTNCERERSARVTVDLTDAALTDEAVGSLHWYHTSTQQDWPTKAYDTVSELTAAVRRLMGGDERVAEWADRQRKRALHVGTYEAAIQNMLRRITDQDDRGRQFFLYRVHLTPTVVVRTDWLIDPSDFVGDVMLEDVCPSGVDVARYLNYHEDPGGLSLALGRDAIASVQQVAVPLTGTRHNDWVGRAAETLFAASDAVVATNGYLARVVRLPSPRANAGRELARELTERLPVNLRDQFASAASFDEGDDPEQWAMRVAGLFDLIDDPGRVIATLDRRPHRTI</sequence>
<organism evidence="1 2">
    <name type="scientific">Nocardioides fonticola</name>
    <dbReference type="NCBI Taxonomy" id="450363"/>
    <lineage>
        <taxon>Bacteria</taxon>
        <taxon>Bacillati</taxon>
        <taxon>Actinomycetota</taxon>
        <taxon>Actinomycetes</taxon>
        <taxon>Propionibacteriales</taxon>
        <taxon>Nocardioidaceae</taxon>
        <taxon>Nocardioides</taxon>
    </lineage>
</organism>
<gene>
    <name evidence="1" type="ORF">GCM10022215_40370</name>
</gene>
<evidence type="ECO:0000313" key="2">
    <source>
        <dbReference type="Proteomes" id="UP001501495"/>
    </source>
</evidence>
<protein>
    <submittedName>
        <fullName evidence="1">Uncharacterized protein</fullName>
    </submittedName>
</protein>
<accession>A0ABP7Y2E8</accession>
<comment type="caution">
    <text evidence="1">The sequence shown here is derived from an EMBL/GenBank/DDBJ whole genome shotgun (WGS) entry which is preliminary data.</text>
</comment>
<evidence type="ECO:0000313" key="1">
    <source>
        <dbReference type="EMBL" id="GAA4128667.1"/>
    </source>
</evidence>
<dbReference type="EMBL" id="BAAAZH010000033">
    <property type="protein sequence ID" value="GAA4128667.1"/>
    <property type="molecule type" value="Genomic_DNA"/>
</dbReference>
<name>A0ABP7Y2E8_9ACTN</name>
<reference evidence="2" key="1">
    <citation type="journal article" date="2019" name="Int. J. Syst. Evol. Microbiol.">
        <title>The Global Catalogue of Microorganisms (GCM) 10K type strain sequencing project: providing services to taxonomists for standard genome sequencing and annotation.</title>
        <authorList>
            <consortium name="The Broad Institute Genomics Platform"/>
            <consortium name="The Broad Institute Genome Sequencing Center for Infectious Disease"/>
            <person name="Wu L."/>
            <person name="Ma J."/>
        </authorList>
    </citation>
    <scope>NUCLEOTIDE SEQUENCE [LARGE SCALE GENOMIC DNA]</scope>
    <source>
        <strain evidence="2">JCM 16703</strain>
    </source>
</reference>
<keyword evidence="2" id="KW-1185">Reference proteome</keyword>
<dbReference type="Proteomes" id="UP001501495">
    <property type="component" value="Unassembled WGS sequence"/>
</dbReference>
<proteinExistence type="predicted"/>